<dbReference type="GO" id="GO:0008270">
    <property type="term" value="F:zinc ion binding"/>
    <property type="evidence" value="ECO:0007669"/>
    <property type="project" value="UniProtKB-KW"/>
</dbReference>
<dbReference type="Pfam" id="PF23580">
    <property type="entry name" value="Znf_XAF1_N"/>
    <property type="match status" value="1"/>
</dbReference>
<dbReference type="InterPro" id="IPR013083">
    <property type="entry name" value="Znf_RING/FYVE/PHD"/>
</dbReference>
<dbReference type="Gene3D" id="6.10.250.1730">
    <property type="match status" value="1"/>
</dbReference>
<organism evidence="7 8">
    <name type="scientific">Buceros rhinoceros silvestris</name>
    <dbReference type="NCBI Taxonomy" id="175836"/>
    <lineage>
        <taxon>Eukaryota</taxon>
        <taxon>Metazoa</taxon>
        <taxon>Chordata</taxon>
        <taxon>Craniata</taxon>
        <taxon>Vertebrata</taxon>
        <taxon>Euteleostomi</taxon>
        <taxon>Archelosauria</taxon>
        <taxon>Archosauria</taxon>
        <taxon>Dinosauria</taxon>
        <taxon>Saurischia</taxon>
        <taxon>Theropoda</taxon>
        <taxon>Coelurosauria</taxon>
        <taxon>Aves</taxon>
        <taxon>Neognathae</taxon>
        <taxon>Neoaves</taxon>
        <taxon>Telluraves</taxon>
        <taxon>Coraciimorphae</taxon>
        <taxon>Bucerotiformes</taxon>
        <taxon>Bucerotidae</taxon>
        <taxon>Buceros</taxon>
    </lineage>
</organism>
<name>A0A091GUJ1_BUCRH</name>
<feature type="non-terminal residue" evidence="7">
    <location>
        <position position="286"/>
    </location>
</feature>
<reference evidence="7 8" key="1">
    <citation type="submission" date="2014-04" db="EMBL/GenBank/DDBJ databases">
        <title>Genome evolution of avian class.</title>
        <authorList>
            <person name="Zhang G."/>
            <person name="Li C."/>
        </authorList>
    </citation>
    <scope>NUCLEOTIDE SEQUENCE [LARGE SCALE GENOMIC DNA]</scope>
    <source>
        <strain evidence="7">BGI_N320</strain>
    </source>
</reference>
<evidence type="ECO:0000256" key="1">
    <source>
        <dbReference type="ARBA" id="ARBA00022723"/>
    </source>
</evidence>
<dbReference type="Proteomes" id="UP000054064">
    <property type="component" value="Unassembled WGS sequence"/>
</dbReference>
<gene>
    <name evidence="7" type="ORF">N320_11166</name>
</gene>
<accession>A0A091GUJ1</accession>
<evidence type="ECO:0000256" key="3">
    <source>
        <dbReference type="ARBA" id="ARBA00022833"/>
    </source>
</evidence>
<evidence type="ECO:0000313" key="7">
    <source>
        <dbReference type="EMBL" id="KFO86045.1"/>
    </source>
</evidence>
<evidence type="ECO:0000256" key="2">
    <source>
        <dbReference type="ARBA" id="ARBA00022771"/>
    </source>
</evidence>
<feature type="compositionally biased region" description="Low complexity" evidence="4">
    <location>
        <begin position="193"/>
        <end position="205"/>
    </location>
</feature>
<dbReference type="Pfam" id="PF18608">
    <property type="entry name" value="XAF1_C"/>
    <property type="match status" value="1"/>
</dbReference>
<evidence type="ECO:0000256" key="4">
    <source>
        <dbReference type="SAM" id="MobiDB-lite"/>
    </source>
</evidence>
<dbReference type="PANTHER" id="PTHR16295">
    <property type="entry name" value="TRAF-TYPE ZINC FINGER PROTEIN-RELATED"/>
    <property type="match status" value="1"/>
</dbReference>
<dbReference type="GO" id="GO:0006915">
    <property type="term" value="P:apoptotic process"/>
    <property type="evidence" value="ECO:0007669"/>
    <property type="project" value="InterPro"/>
</dbReference>
<feature type="domain" description="TRAFD1/XAF1 zinc finger" evidence="6">
    <location>
        <begin position="91"/>
        <end position="131"/>
    </location>
</feature>
<evidence type="ECO:0000259" key="6">
    <source>
        <dbReference type="Pfam" id="PF21366"/>
    </source>
</evidence>
<dbReference type="Gene3D" id="3.30.40.10">
    <property type="entry name" value="Zinc/RING finger domain, C3HC4 (zinc finger)"/>
    <property type="match status" value="2"/>
</dbReference>
<dbReference type="InterPro" id="IPR031220">
    <property type="entry name" value="XAF1_C_sf"/>
</dbReference>
<sequence length="286" mass="32641">MTEDSKFCKNCKRDVAAANFSLHEAHCLRFLTLCPECDEPVAQKDMKDHLTEAHKQVRCNLCHQSMPQYQLEHHETEECHKRAMKCKICELEMPFNKLEEHLNACASRTEWCWECNKYIMYKDQDKHKDICQNGGLSYHKDVDFQTSDAATNATFIYPKGTGGNKCNKSFPDDQYSQHLVSTFETEQKNGLDPPQSSSYLAPSSSSENAMAWKDVRPKVKERDRLTSKTLLKPPEIKKIGLASPTRVGLSTSPQALEDTQSFDTLLTCAHCNILLPLPTLQKHEVR</sequence>
<dbReference type="PANTHER" id="PTHR16295:SF17">
    <property type="entry name" value="XIAP-ASSOCIATED FACTOR 1"/>
    <property type="match status" value="1"/>
</dbReference>
<evidence type="ECO:0000313" key="8">
    <source>
        <dbReference type="Proteomes" id="UP000054064"/>
    </source>
</evidence>
<dbReference type="InterPro" id="IPR051986">
    <property type="entry name" value="Innate_Immune_Apopt_Reg"/>
</dbReference>
<dbReference type="GO" id="GO:0005739">
    <property type="term" value="C:mitochondrion"/>
    <property type="evidence" value="ECO:0007669"/>
    <property type="project" value="TreeGrafter"/>
</dbReference>
<keyword evidence="2" id="KW-0863">Zinc-finger</keyword>
<feature type="region of interest" description="Disordered" evidence="4">
    <location>
        <begin position="184"/>
        <end position="205"/>
    </location>
</feature>
<keyword evidence="3" id="KW-0862">Zinc</keyword>
<dbReference type="EMBL" id="KL509796">
    <property type="protein sequence ID" value="KFO86045.1"/>
    <property type="molecule type" value="Genomic_DNA"/>
</dbReference>
<dbReference type="InterPro" id="IPR041386">
    <property type="entry name" value="XAF1_C"/>
</dbReference>
<feature type="domain" description="XIAP-associated factor 1 C-terminal" evidence="5">
    <location>
        <begin position="250"/>
        <end position="286"/>
    </location>
</feature>
<dbReference type="InterPro" id="IPR049439">
    <property type="entry name" value="TRAFD1-XIAF1_Znf"/>
</dbReference>
<dbReference type="Pfam" id="PF21366">
    <property type="entry name" value="TRAFD1-XIAF1_ZnF"/>
    <property type="match status" value="1"/>
</dbReference>
<keyword evidence="1" id="KW-0479">Metal-binding</keyword>
<evidence type="ECO:0000259" key="5">
    <source>
        <dbReference type="Pfam" id="PF18608"/>
    </source>
</evidence>
<dbReference type="AlphaFoldDB" id="A0A091GUJ1"/>
<protein>
    <submittedName>
        <fullName evidence="7">XIAP-associated factor 1</fullName>
    </submittedName>
</protein>
<dbReference type="SUPFAM" id="SSF49599">
    <property type="entry name" value="TRAF domain-like"/>
    <property type="match status" value="1"/>
</dbReference>
<keyword evidence="8" id="KW-1185">Reference proteome</keyword>
<proteinExistence type="predicted"/>